<accession>A0A7C8ZM11</accession>
<name>A0A7C8ZM11_OPUST</name>
<reference evidence="1" key="1">
    <citation type="journal article" date="2013" name="J. Plant Res.">
        <title>Effect of fungi and light on seed germination of three Opuntia species from semiarid lands of central Mexico.</title>
        <authorList>
            <person name="Delgado-Sanchez P."/>
            <person name="Jimenez-Bremont J.F."/>
            <person name="Guerrero-Gonzalez Mde L."/>
            <person name="Flores J."/>
        </authorList>
    </citation>
    <scope>NUCLEOTIDE SEQUENCE</scope>
    <source>
        <tissue evidence="1">Cladode</tissue>
    </source>
</reference>
<dbReference type="EMBL" id="GISG01142998">
    <property type="protein sequence ID" value="MBA4645612.1"/>
    <property type="molecule type" value="Transcribed_RNA"/>
</dbReference>
<organism evidence="1">
    <name type="scientific">Opuntia streptacantha</name>
    <name type="common">Prickly pear cactus</name>
    <name type="synonym">Opuntia cardona</name>
    <dbReference type="NCBI Taxonomy" id="393608"/>
    <lineage>
        <taxon>Eukaryota</taxon>
        <taxon>Viridiplantae</taxon>
        <taxon>Streptophyta</taxon>
        <taxon>Embryophyta</taxon>
        <taxon>Tracheophyta</taxon>
        <taxon>Spermatophyta</taxon>
        <taxon>Magnoliopsida</taxon>
        <taxon>eudicotyledons</taxon>
        <taxon>Gunneridae</taxon>
        <taxon>Pentapetalae</taxon>
        <taxon>Caryophyllales</taxon>
        <taxon>Cactineae</taxon>
        <taxon>Cactaceae</taxon>
        <taxon>Opuntioideae</taxon>
        <taxon>Opuntia</taxon>
    </lineage>
</organism>
<reference evidence="1" key="2">
    <citation type="submission" date="2020-07" db="EMBL/GenBank/DDBJ databases">
        <authorList>
            <person name="Vera ALvarez R."/>
            <person name="Arias-Moreno D.M."/>
            <person name="Jimenez-Jacinto V."/>
            <person name="Jimenez-Bremont J.F."/>
            <person name="Swaminathan K."/>
            <person name="Moose S.P."/>
            <person name="Guerrero-Gonzalez M.L."/>
            <person name="Marino-Ramirez L."/>
            <person name="Landsman D."/>
            <person name="Rodriguez-Kessler M."/>
            <person name="Delgado-Sanchez P."/>
        </authorList>
    </citation>
    <scope>NUCLEOTIDE SEQUENCE</scope>
    <source>
        <tissue evidence="1">Cladode</tissue>
    </source>
</reference>
<dbReference type="AlphaFoldDB" id="A0A7C8ZM11"/>
<evidence type="ECO:0008006" key="2">
    <source>
        <dbReference type="Google" id="ProtNLM"/>
    </source>
</evidence>
<evidence type="ECO:0000313" key="1">
    <source>
        <dbReference type="EMBL" id="MBA4645611.1"/>
    </source>
</evidence>
<protein>
    <recommendedName>
        <fullName evidence="2">Reverse transcriptase zinc-binding domain-containing protein</fullName>
    </recommendedName>
</protein>
<dbReference type="EMBL" id="GISG01142994">
    <property type="protein sequence ID" value="MBA4645611.1"/>
    <property type="molecule type" value="Transcribed_RNA"/>
</dbReference>
<proteinExistence type="predicted"/>
<sequence length="133" mass="15443">MEKCWGMQDVEWMHVTTRQNSGGLILTWKEGVFIMSNAIAMPRWLCVIGEIQEIQKVCAVCLVYAPNSHQERLTMWDQQGNQLKCPFCTAQKETLSHILMSYPVSWTIWCIIARIWIKCYQCLETLDSILKNG</sequence>